<dbReference type="AlphaFoldDB" id="A0A7G5FGU8"/>
<accession>A0A7G5FGU8</accession>
<sequence>MADEGAEFGDGRWNHMLIQAAGLTSAEAVYVRRSDFHFTRDGILVTTPTRIAVLDPSAAPLAFEAIDDISLDYLMWPGYPRAPENLETLTLLAGNDETR</sequence>
<reference evidence="1 2" key="1">
    <citation type="submission" date="2020-07" db="EMBL/GenBank/DDBJ databases">
        <title>non toxigenic Corynebacterium sp. nov from a clinical source.</title>
        <authorList>
            <person name="Bernier A.-M."/>
            <person name="Bernard K."/>
        </authorList>
    </citation>
    <scope>NUCLEOTIDE SEQUENCE [LARGE SCALE GENOMIC DNA]</scope>
    <source>
        <strain evidence="2">NML 93-0612</strain>
    </source>
</reference>
<protein>
    <submittedName>
        <fullName evidence="1">Uncharacterized protein</fullName>
    </submittedName>
</protein>
<dbReference type="EMBL" id="CP059833">
    <property type="protein sequence ID" value="QMV85839.1"/>
    <property type="molecule type" value="Genomic_DNA"/>
</dbReference>
<organism evidence="1 2">
    <name type="scientific">Corynebacterium hindlerae</name>
    <dbReference type="NCBI Taxonomy" id="699041"/>
    <lineage>
        <taxon>Bacteria</taxon>
        <taxon>Bacillati</taxon>
        <taxon>Actinomycetota</taxon>
        <taxon>Actinomycetes</taxon>
        <taxon>Mycobacteriales</taxon>
        <taxon>Corynebacteriaceae</taxon>
        <taxon>Corynebacterium</taxon>
    </lineage>
</organism>
<evidence type="ECO:0000313" key="2">
    <source>
        <dbReference type="Proteomes" id="UP000515570"/>
    </source>
</evidence>
<evidence type="ECO:0000313" key="1">
    <source>
        <dbReference type="EMBL" id="QMV85839.1"/>
    </source>
</evidence>
<keyword evidence="2" id="KW-1185">Reference proteome</keyword>
<proteinExistence type="predicted"/>
<gene>
    <name evidence="1" type="ORF">HW450_03650</name>
</gene>
<dbReference type="RefSeq" id="WP_182386656.1">
    <property type="nucleotide sequence ID" value="NZ_CP059833.1"/>
</dbReference>
<dbReference type="Proteomes" id="UP000515570">
    <property type="component" value="Chromosome"/>
</dbReference>
<name>A0A7G5FGU8_9CORY</name>